<evidence type="ECO:0000256" key="1">
    <source>
        <dbReference type="SAM" id="MobiDB-lite"/>
    </source>
</evidence>
<dbReference type="OrthoDB" id="10672533at2759"/>
<dbReference type="EMBL" id="CAMXCT020006642">
    <property type="protein sequence ID" value="CAL1170929.1"/>
    <property type="molecule type" value="Genomic_DNA"/>
</dbReference>
<proteinExistence type="predicted"/>
<accession>A0A9P1GMG8</accession>
<feature type="region of interest" description="Disordered" evidence="1">
    <location>
        <begin position="61"/>
        <end position="81"/>
    </location>
</feature>
<name>A0A9P1GMG8_9DINO</name>
<dbReference type="EMBL" id="CAMXCT030006642">
    <property type="protein sequence ID" value="CAL4804866.1"/>
    <property type="molecule type" value="Genomic_DNA"/>
</dbReference>
<evidence type="ECO:0000313" key="4">
    <source>
        <dbReference type="Proteomes" id="UP001152797"/>
    </source>
</evidence>
<protein>
    <submittedName>
        <fullName evidence="2">Uncharacterized protein</fullName>
    </submittedName>
</protein>
<dbReference type="EMBL" id="CAMXCT010006642">
    <property type="protein sequence ID" value="CAI4017554.1"/>
    <property type="molecule type" value="Genomic_DNA"/>
</dbReference>
<reference evidence="2" key="1">
    <citation type="submission" date="2022-10" db="EMBL/GenBank/DDBJ databases">
        <authorList>
            <person name="Chen Y."/>
            <person name="Dougan E. K."/>
            <person name="Chan C."/>
            <person name="Rhodes N."/>
            <person name="Thang M."/>
        </authorList>
    </citation>
    <scope>NUCLEOTIDE SEQUENCE</scope>
</reference>
<gene>
    <name evidence="2" type="ORF">C1SCF055_LOCUS42190</name>
</gene>
<organism evidence="2">
    <name type="scientific">Cladocopium goreaui</name>
    <dbReference type="NCBI Taxonomy" id="2562237"/>
    <lineage>
        <taxon>Eukaryota</taxon>
        <taxon>Sar</taxon>
        <taxon>Alveolata</taxon>
        <taxon>Dinophyceae</taxon>
        <taxon>Suessiales</taxon>
        <taxon>Symbiodiniaceae</taxon>
        <taxon>Cladocopium</taxon>
    </lineage>
</organism>
<feature type="non-terminal residue" evidence="2">
    <location>
        <position position="1"/>
    </location>
</feature>
<reference evidence="3 4" key="2">
    <citation type="submission" date="2024-05" db="EMBL/GenBank/DDBJ databases">
        <authorList>
            <person name="Chen Y."/>
            <person name="Shah S."/>
            <person name="Dougan E. K."/>
            <person name="Thang M."/>
            <person name="Chan C."/>
        </authorList>
    </citation>
    <scope>NUCLEOTIDE SEQUENCE [LARGE SCALE GENOMIC DNA]</scope>
</reference>
<comment type="caution">
    <text evidence="2">The sequence shown here is derived from an EMBL/GenBank/DDBJ whole genome shotgun (WGS) entry which is preliminary data.</text>
</comment>
<sequence>GGSARRKRLAWIQHNQWDDGSGSAVGRPCRGSIIFEGFINSEVYCGFVFKGSDFVGPAVASSSKGSAKSKSAEGSSSSKGPAYPRCIDASLAASSASRVGDRAQEVSAVNQCQFMAEMERVNTAEFCAGSSELVPRLDCGLASELIKGLKDVPDLQFKVELHGYPTSDLQDFSAQTAPAAAAKTFAIVAILAATMLQSSQAGLIEWAADSGAGRHVASFEALSDQRYDRKLLQMNLFRCSLMRDTPEVRKKTKRVYITYGRIQRSGPTPGCRACLAHTSNHTPECMARHEEAHGHASPAPTPRGQGELSWKSCKMKLFRL</sequence>
<dbReference type="AlphaFoldDB" id="A0A9P1GMG8"/>
<dbReference type="Proteomes" id="UP001152797">
    <property type="component" value="Unassembled WGS sequence"/>
</dbReference>
<feature type="compositionally biased region" description="Low complexity" evidence="1">
    <location>
        <begin position="61"/>
        <end position="80"/>
    </location>
</feature>
<feature type="non-terminal residue" evidence="2">
    <location>
        <position position="320"/>
    </location>
</feature>
<keyword evidence="4" id="KW-1185">Reference proteome</keyword>
<evidence type="ECO:0000313" key="2">
    <source>
        <dbReference type="EMBL" id="CAI4017554.1"/>
    </source>
</evidence>
<evidence type="ECO:0000313" key="3">
    <source>
        <dbReference type="EMBL" id="CAL4804866.1"/>
    </source>
</evidence>